<feature type="compositionally biased region" description="Polar residues" evidence="5">
    <location>
        <begin position="265"/>
        <end position="280"/>
    </location>
</feature>
<comment type="similarity">
    <text evidence="2">Belongs to the glycosyl hydrolase 20 family.</text>
</comment>
<feature type="compositionally biased region" description="Low complexity" evidence="5">
    <location>
        <begin position="642"/>
        <end position="652"/>
    </location>
</feature>
<feature type="compositionally biased region" description="Basic and acidic residues" evidence="5">
    <location>
        <begin position="1821"/>
        <end position="1831"/>
    </location>
</feature>
<sequence>MSALLFFFFFFLFFFFAGAMRESSALENGAGGHLRTDQESHGTPEFNGTREPHGTPAASTSSASFLDQSVYKTPHIPPEEFVSPLTTSGSNDTSRQSQGASTSKGSLKRGLVKGSGQSTNPVKRLSWSDTPHRSDQEPSNNQIKGRHPNLSLSVTPSQGPHAEDDVQAGLSNGRPSDSVPSTTSTPLIDEPRIRALRLRSSLANVESTPSVASTSVRSDTDASMLDASSSSHGGAKEQHVFHTSPMKKSVRGRPSVSRNSYSSSGQDSFDQVQNGATPGTSKGVFAASTPVVPPPLGAGHVSNGVKTRSLSHQTKSNTTISEGPDSSQSFFDTSTGSYGVLSFSDEHSSSATHFQTPRANVPRKSSNVSSGSIGHRSLRKTPKQSLGSGSMNEVDPNEELPPDASGSSGEAKVASQNHAQNGQAMESNVPGSLEHNSVRTPRVQPKRKETGLSMKSSPDSDGQAQKGSRASRTPSAKARGVETPAKKGHEEGESFEHKNMSPKANHSSRAGSSKKSLGGLEELGNPSSSRISHAHALTESNGSKEATHQEMAQKSCRSTRSGSLPGPSAAVEKGDSSHQEVDSPAKTPTADRVPTPEDFSLSPVVALQKLVIPARTTRASCTPLSAKANKDAVAKGDRKSLTGAAAAKKTGTSNGLDVASGVDHSESSMELLHNVDDSVTSKKNTRASSGHASASVKEAKATEPEVAQKSFRGRSSSTKALKMHDEAEAEETDIVNRSRKSAAGARVSNRPEEDEAQEQETTTALEKPSSSAVTRSSRGSRTPASANDGTQEKAVKNARESLAGHRAASEHALEDGDNSEQNDSVSLPATTPKAKRQQSFGERAGSPVVARSSRGSRASASGEDKAEAAEKDTGKKTRGSSVGARASNRPEKGEAQEQETTSAVEPSSLVVARSSRGSRTPASANEGTLKKAVKNSRESLAGRRATSEHALEDGDNSEQNDSVSLPATTPKAAGSTVVARSSRGSRASTSGEDKAEAAEKDAGKKSRGASLGARASNRPEEGEAQEQETTTAVEPSSSVVARSSRGSRTPASANDRTREKAVTNARESLAGRRAASEHAIKDGDNSEQNDSVSLPAITPKAKRQQSFGEPAGSTVVARSSRGSQTPASDNQDTVVERSRASTAGPSARRKSRPEDEAQESITTVPVKTPKAVPSSVAELVTPSRGTRANHTPASTRESRQTLQQELSPRGSRRSQVGHTDALNVTEENESSEGVNTSEKTPKAGNQQIKNGAASSTKRVSEDSHLNVTGSSMAESPKAVPKNRGSRSANTPASKGTLGENETSQHDSVDVTAKTPKNKWEKDSRIGTAQSPTTEQSTRVSRRISASVNMSEDSDLQNTGSTSQSFKSEQPASGSRASRGSGSKKEIEKQVLHSDASTAQSPKTEQESSKGSPVKAGTSKGGRTPILNKRSGENIALAQETGYLHEKSGATPTSYDVQGEKSQIPVPSPRATRNTSTPVLKRASQESGTPHSQKKEACIVGKHPCSSSQVGKHGQASNQEPQQGDANTEQPADSVSKRRHSKPERSADTDPGHLGNAEGTETETSAKKSQNVVATVSFAKELATPEAAQSRAKRATASKKQTATPDKRQQDEAAAALEMPTSRKTRGKRALASQPEASENQQDTEENTAGVPAKKKRGGRTAAASSDLKVDQEGSSVGTTKVAETAAPGSEFKAEEGPSGTPAKKRRGRPAAAISTSGDQGGTVEDLPIGKTRGKRAAAPESELKTEESTVGVPERKKRGGRAAASAGPKADQSDVAESSSSGQTKTAQASGSELNSEDATDVPAKRKRGGRIAAATSGPKADQDHVAEGKTTKASGTKLNAAEETADVPAKRKRAGRAAASASVPEADQADMAGGSSMGKTVQALGSELNPAEDTADLPAKRKRGGRVAASASGPKVDQTAQASGNELNSAQDTADVPAKRKRGGRVAASTSGPKVDDQDGVAEGSSTSKTKALQEAVAGTSHGAEARSSSRATRTASARQKKTAKAEAEPVPGEHLGGQAATTGADGEEAATLGRGRRRGAAAAGVESLPATASTPKKTRGRRPKPLDTIAGYHLKAPPRAGVSSRAMAPMKMRLLKLLAGVLVIAFIILYWQSNRTTNRATVEEVQWVAVVTERPTTVLAPRTTFQDSIRLSPVQFEERIVHFDLKGAPPKVEYYDAVFPLLRKLGATGLLMEYEDMFPYSGVLRPLAANNAYTEADIAHILATARANQLQVIPLVQTFGHLEFALKLPEFTDLRELAHSPQALCPSLNDSVVLVAAMVEQVLRLHPSAQYLHIGCDEVYSLGQCARCERHMAARNLTKDRLFLEHVEKLVALVARLGVRPIMWDDMLRGMDADEVQRWGMAHPVDLMVWQYTPNISSRLEEQHWLKYARFQGLWIASAFKGATGPKQLLPNVQYHVRNHHSWLETLGHHRELLNIRGIALTGWQRYDHFATLCELLPASVPSLAANLLYLQHGCLDEPQLVQIKELLQCNRRFPLFDDTDAHLLFCQFPGAKVFTGVQQLVTLRNQKAVMERNSHYVGWLNGYNIRLSFVSPDHIVEATRNLTELLSTSSHLHKYLGDALSEVYDVHTMVEWMGTFLDPVQAELTLLEQQVQRLLNYSNWPRRPLLDAA</sequence>
<feature type="compositionally biased region" description="Basic and acidic residues" evidence="5">
    <location>
        <begin position="628"/>
        <end position="640"/>
    </location>
</feature>
<keyword evidence="9" id="KW-1185">Reference proteome</keyword>
<feature type="compositionally biased region" description="Low complexity" evidence="5">
    <location>
        <begin position="1761"/>
        <end position="1770"/>
    </location>
</feature>
<feature type="compositionally biased region" description="Basic and acidic residues" evidence="5">
    <location>
        <begin position="34"/>
        <end position="53"/>
    </location>
</feature>
<feature type="compositionally biased region" description="Polar residues" evidence="5">
    <location>
        <begin position="538"/>
        <end position="562"/>
    </location>
</feature>
<feature type="compositionally biased region" description="Polar residues" evidence="5">
    <location>
        <begin position="915"/>
        <end position="926"/>
    </location>
</feature>
<feature type="compositionally biased region" description="Low complexity" evidence="5">
    <location>
        <begin position="255"/>
        <end position="264"/>
    </location>
</feature>
<feature type="domain" description="Glycoside hydrolase family 20 catalytic" evidence="7">
    <location>
        <begin position="2210"/>
        <end position="2373"/>
    </location>
</feature>
<protein>
    <recommendedName>
        <fullName evidence="3">beta-N-acetylhexosaminidase</fullName>
        <ecNumber evidence="3">3.2.1.52</ecNumber>
    </recommendedName>
</protein>
<feature type="compositionally biased region" description="Polar residues" evidence="5">
    <location>
        <begin position="1231"/>
        <end position="1257"/>
    </location>
</feature>
<feature type="compositionally biased region" description="Low complexity" evidence="5">
    <location>
        <begin position="1027"/>
        <end position="1048"/>
    </location>
</feature>
<feature type="compositionally biased region" description="Polar residues" evidence="5">
    <location>
        <begin position="1326"/>
        <end position="1370"/>
    </location>
</feature>
<organism evidence="8 9">
    <name type="scientific">Haemaphysalis longicornis</name>
    <name type="common">Bush tick</name>
    <dbReference type="NCBI Taxonomy" id="44386"/>
    <lineage>
        <taxon>Eukaryota</taxon>
        <taxon>Metazoa</taxon>
        <taxon>Ecdysozoa</taxon>
        <taxon>Arthropoda</taxon>
        <taxon>Chelicerata</taxon>
        <taxon>Arachnida</taxon>
        <taxon>Acari</taxon>
        <taxon>Parasitiformes</taxon>
        <taxon>Ixodida</taxon>
        <taxon>Ixodoidea</taxon>
        <taxon>Ixodidae</taxon>
        <taxon>Haemaphysalinae</taxon>
        <taxon>Haemaphysalis</taxon>
    </lineage>
</organism>
<feature type="region of interest" description="Disordered" evidence="5">
    <location>
        <begin position="76"/>
        <end position="603"/>
    </location>
</feature>
<accession>A0A9J6F9J3</accession>
<feature type="compositionally biased region" description="Polar residues" evidence="5">
    <location>
        <begin position="1919"/>
        <end position="1933"/>
    </location>
</feature>
<feature type="compositionally biased region" description="Basic and acidic residues" evidence="5">
    <location>
        <begin position="572"/>
        <end position="583"/>
    </location>
</feature>
<comment type="caution">
    <text evidence="8">The sequence shown here is derived from an EMBL/GenBank/DDBJ whole genome shotgun (WGS) entry which is preliminary data.</text>
</comment>
<feature type="compositionally biased region" description="Basic and acidic residues" evidence="5">
    <location>
        <begin position="862"/>
        <end position="875"/>
    </location>
</feature>
<feature type="compositionally biased region" description="Low complexity" evidence="5">
    <location>
        <begin position="1987"/>
        <end position="1999"/>
    </location>
</feature>
<dbReference type="Pfam" id="PF00728">
    <property type="entry name" value="Glyco_hydro_20"/>
    <property type="match status" value="1"/>
</dbReference>
<evidence type="ECO:0000256" key="3">
    <source>
        <dbReference type="ARBA" id="ARBA00012663"/>
    </source>
</evidence>
<feature type="region of interest" description="Disordered" evidence="5">
    <location>
        <begin position="28"/>
        <end position="63"/>
    </location>
</feature>
<dbReference type="GO" id="GO:0004563">
    <property type="term" value="F:beta-N-acetylhexosaminidase activity"/>
    <property type="evidence" value="ECO:0007669"/>
    <property type="project" value="UniProtKB-EC"/>
</dbReference>
<gene>
    <name evidence="8" type="ORF">HPB48_014324</name>
</gene>
<dbReference type="VEuPathDB" id="VectorBase:HLOH_041515"/>
<dbReference type="SUPFAM" id="SSF51445">
    <property type="entry name" value="(Trans)glycosidases"/>
    <property type="match status" value="1"/>
</dbReference>
<feature type="compositionally biased region" description="Polar residues" evidence="5">
    <location>
        <begin position="304"/>
        <end position="337"/>
    </location>
</feature>
<evidence type="ECO:0000259" key="7">
    <source>
        <dbReference type="Pfam" id="PF00728"/>
    </source>
</evidence>
<feature type="compositionally biased region" description="Polar residues" evidence="5">
    <location>
        <begin position="502"/>
        <end position="515"/>
    </location>
</feature>
<dbReference type="InterPro" id="IPR038901">
    <property type="entry name" value="HEXDC-like"/>
</dbReference>
<feature type="signal peptide" evidence="6">
    <location>
        <begin position="1"/>
        <end position="19"/>
    </location>
</feature>
<name>A0A9J6F9J3_HAELO</name>
<evidence type="ECO:0000256" key="2">
    <source>
        <dbReference type="ARBA" id="ARBA00006285"/>
    </source>
</evidence>
<comment type="catalytic activity">
    <reaction evidence="1">
        <text>Hydrolysis of terminal non-reducing N-acetyl-D-hexosamine residues in N-acetyl-beta-D-hexosaminides.</text>
        <dbReference type="EC" id="3.2.1.52"/>
    </reaction>
</comment>
<feature type="compositionally biased region" description="Low complexity" evidence="5">
    <location>
        <begin position="1371"/>
        <end position="1380"/>
    </location>
</feature>
<evidence type="ECO:0000256" key="5">
    <source>
        <dbReference type="SAM" id="MobiDB-lite"/>
    </source>
</evidence>
<dbReference type="EC" id="3.2.1.52" evidence="3"/>
<dbReference type="CDD" id="cd06565">
    <property type="entry name" value="GH20_GcnA-like"/>
    <property type="match status" value="1"/>
</dbReference>
<feature type="compositionally biased region" description="Basic and acidic residues" evidence="5">
    <location>
        <begin position="1074"/>
        <end position="1084"/>
    </location>
</feature>
<dbReference type="EMBL" id="JABSTR010000001">
    <property type="protein sequence ID" value="KAH9362894.1"/>
    <property type="molecule type" value="Genomic_DNA"/>
</dbReference>
<feature type="chain" id="PRO_5039933644" description="beta-N-acetylhexosaminidase" evidence="6">
    <location>
        <begin position="20"/>
        <end position="2632"/>
    </location>
</feature>
<evidence type="ECO:0000313" key="9">
    <source>
        <dbReference type="Proteomes" id="UP000821853"/>
    </source>
</evidence>
<feature type="compositionally biased region" description="Basic and acidic residues" evidence="5">
    <location>
        <begin position="790"/>
        <end position="814"/>
    </location>
</feature>
<feature type="compositionally biased region" description="Low complexity" evidence="5">
    <location>
        <begin position="845"/>
        <end position="861"/>
    </location>
</feature>
<dbReference type="OrthoDB" id="10023921at2759"/>
<feature type="compositionally biased region" description="Polar residues" evidence="5">
    <location>
        <begin position="84"/>
        <end position="105"/>
    </location>
</feature>
<feature type="compositionally biased region" description="Polar residues" evidence="5">
    <location>
        <begin position="204"/>
        <end position="217"/>
    </location>
</feature>
<feature type="compositionally biased region" description="Basic and acidic residues" evidence="5">
    <location>
        <begin position="1382"/>
        <end position="1391"/>
    </location>
</feature>
<feature type="compositionally biased region" description="Polar residues" evidence="5">
    <location>
        <begin position="1504"/>
        <end position="1532"/>
    </location>
</feature>
<feature type="compositionally biased region" description="Polar residues" evidence="5">
    <location>
        <begin position="453"/>
        <end position="474"/>
    </location>
</feature>
<feature type="compositionally biased region" description="Low complexity" evidence="5">
    <location>
        <begin position="974"/>
        <end position="990"/>
    </location>
</feature>
<feature type="compositionally biased region" description="Basic and acidic residues" evidence="5">
    <location>
        <begin position="484"/>
        <end position="499"/>
    </location>
</feature>
<feature type="region of interest" description="Disordered" evidence="5">
    <location>
        <begin position="623"/>
        <end position="1569"/>
    </location>
</feature>
<dbReference type="GO" id="GO:0005975">
    <property type="term" value="P:carbohydrate metabolic process"/>
    <property type="evidence" value="ECO:0007669"/>
    <property type="project" value="InterPro"/>
</dbReference>
<evidence type="ECO:0000313" key="8">
    <source>
        <dbReference type="EMBL" id="KAH9362894.1"/>
    </source>
</evidence>
<feature type="compositionally biased region" description="Polar residues" evidence="5">
    <location>
        <begin position="1183"/>
        <end position="1206"/>
    </location>
</feature>
<feature type="compositionally biased region" description="Polar residues" evidence="5">
    <location>
        <begin position="349"/>
        <end position="372"/>
    </location>
</feature>
<dbReference type="PANTHER" id="PTHR21040">
    <property type="entry name" value="BCDNA.GH04120"/>
    <property type="match status" value="1"/>
</dbReference>
<feature type="compositionally biased region" description="Polar residues" evidence="5">
    <location>
        <begin position="414"/>
        <end position="439"/>
    </location>
</feature>
<dbReference type="PANTHER" id="PTHR21040:SF8">
    <property type="entry name" value="BCDNA.GH04120"/>
    <property type="match status" value="1"/>
</dbReference>
<feature type="compositionally biased region" description="Low complexity" evidence="5">
    <location>
        <begin position="175"/>
        <end position="186"/>
    </location>
</feature>
<dbReference type="InterPro" id="IPR015883">
    <property type="entry name" value="Glyco_hydro_20_cat"/>
</dbReference>
<dbReference type="Gene3D" id="3.20.20.80">
    <property type="entry name" value="Glycosidases"/>
    <property type="match status" value="1"/>
</dbReference>
<proteinExistence type="inferred from homology"/>
<feature type="compositionally biased region" description="Basic and acidic residues" evidence="5">
    <location>
        <begin position="991"/>
        <end position="1004"/>
    </location>
</feature>
<feature type="compositionally biased region" description="Basic and acidic residues" evidence="5">
    <location>
        <begin position="935"/>
        <end position="952"/>
    </location>
</feature>
<evidence type="ECO:0000256" key="4">
    <source>
        <dbReference type="ARBA" id="ARBA00022801"/>
    </source>
</evidence>
<keyword evidence="6" id="KW-0732">Signal</keyword>
<evidence type="ECO:0000256" key="6">
    <source>
        <dbReference type="SAM" id="SignalP"/>
    </source>
</evidence>
<feature type="compositionally biased region" description="Basic and acidic residues" evidence="5">
    <location>
        <begin position="663"/>
        <end position="680"/>
    </location>
</feature>
<feature type="compositionally biased region" description="Low complexity" evidence="5">
    <location>
        <begin position="2018"/>
        <end position="2035"/>
    </location>
</feature>
<dbReference type="OMA" id="IMKTPRV"/>
<feature type="compositionally biased region" description="Low complexity" evidence="5">
    <location>
        <begin position="759"/>
        <end position="781"/>
    </location>
</feature>
<feature type="compositionally biased region" description="Polar residues" evidence="5">
    <location>
        <begin position="1775"/>
        <end position="1794"/>
    </location>
</feature>
<feature type="region of interest" description="Disordered" evidence="5">
    <location>
        <begin position="1581"/>
        <end position="2071"/>
    </location>
</feature>
<keyword evidence="4" id="KW-0378">Hydrolase</keyword>
<feature type="compositionally biased region" description="Polar residues" evidence="5">
    <location>
        <begin position="681"/>
        <end position="692"/>
    </location>
</feature>
<dbReference type="InterPro" id="IPR017853">
    <property type="entry name" value="GH"/>
</dbReference>
<dbReference type="Proteomes" id="UP000821853">
    <property type="component" value="Chromosome 1"/>
</dbReference>
<feature type="compositionally biased region" description="Polar residues" evidence="5">
    <location>
        <begin position="1116"/>
        <end position="1133"/>
    </location>
</feature>
<reference evidence="8 9" key="1">
    <citation type="journal article" date="2020" name="Cell">
        <title>Large-Scale Comparative Analyses of Tick Genomes Elucidate Their Genetic Diversity and Vector Capacities.</title>
        <authorList>
            <consortium name="Tick Genome and Microbiome Consortium (TIGMIC)"/>
            <person name="Jia N."/>
            <person name="Wang J."/>
            <person name="Shi W."/>
            <person name="Du L."/>
            <person name="Sun Y."/>
            <person name="Zhan W."/>
            <person name="Jiang J.F."/>
            <person name="Wang Q."/>
            <person name="Zhang B."/>
            <person name="Ji P."/>
            <person name="Bell-Sakyi L."/>
            <person name="Cui X.M."/>
            <person name="Yuan T.T."/>
            <person name="Jiang B.G."/>
            <person name="Yang W.F."/>
            <person name="Lam T.T."/>
            <person name="Chang Q.C."/>
            <person name="Ding S.J."/>
            <person name="Wang X.J."/>
            <person name="Zhu J.G."/>
            <person name="Ruan X.D."/>
            <person name="Zhao L."/>
            <person name="Wei J.T."/>
            <person name="Ye R.Z."/>
            <person name="Que T.C."/>
            <person name="Du C.H."/>
            <person name="Zhou Y.H."/>
            <person name="Cheng J.X."/>
            <person name="Dai P.F."/>
            <person name="Guo W.B."/>
            <person name="Han X.H."/>
            <person name="Huang E.J."/>
            <person name="Li L.F."/>
            <person name="Wei W."/>
            <person name="Gao Y.C."/>
            <person name="Liu J.Z."/>
            <person name="Shao H.Z."/>
            <person name="Wang X."/>
            <person name="Wang C.C."/>
            <person name="Yang T.C."/>
            <person name="Huo Q.B."/>
            <person name="Li W."/>
            <person name="Chen H.Y."/>
            <person name="Chen S.E."/>
            <person name="Zhou L.G."/>
            <person name="Ni X.B."/>
            <person name="Tian J.H."/>
            <person name="Sheng Y."/>
            <person name="Liu T."/>
            <person name="Pan Y.S."/>
            <person name="Xia L.Y."/>
            <person name="Li J."/>
            <person name="Zhao F."/>
            <person name="Cao W.C."/>
        </authorList>
    </citation>
    <scope>NUCLEOTIDE SEQUENCE [LARGE SCALE GENOMIC DNA]</scope>
    <source>
        <strain evidence="8">HaeL-2018</strain>
    </source>
</reference>
<evidence type="ECO:0000256" key="1">
    <source>
        <dbReference type="ARBA" id="ARBA00001231"/>
    </source>
</evidence>